<dbReference type="Proteomes" id="UP000774804">
    <property type="component" value="Unassembled WGS sequence"/>
</dbReference>
<comment type="caution">
    <text evidence="2">The sequence shown here is derived from an EMBL/GenBank/DDBJ whole genome shotgun (WGS) entry which is preliminary data.</text>
</comment>
<dbReference type="EMBL" id="RCMI01002569">
    <property type="protein sequence ID" value="KAG2875832.1"/>
    <property type="molecule type" value="Genomic_DNA"/>
</dbReference>
<organism evidence="2 3">
    <name type="scientific">Phytophthora cactorum</name>
    <dbReference type="NCBI Taxonomy" id="29920"/>
    <lineage>
        <taxon>Eukaryota</taxon>
        <taxon>Sar</taxon>
        <taxon>Stramenopiles</taxon>
        <taxon>Oomycota</taxon>
        <taxon>Peronosporomycetes</taxon>
        <taxon>Peronosporales</taxon>
        <taxon>Peronosporaceae</taxon>
        <taxon>Phytophthora</taxon>
    </lineage>
</organism>
<dbReference type="Gene3D" id="2.60.40.4290">
    <property type="match status" value="1"/>
</dbReference>
<name>A0A8T1ACK6_9STRA</name>
<feature type="domain" description="Phage tail sheath protein-like beta-sandwich" evidence="1">
    <location>
        <begin position="36"/>
        <end position="131"/>
    </location>
</feature>
<dbReference type="InterPro" id="IPR035326">
    <property type="entry name" value="Beta_sandwich_Seath"/>
</dbReference>
<gene>
    <name evidence="2" type="ORF">PC115_g23800</name>
</gene>
<dbReference type="AlphaFoldDB" id="A0A8T1ACK6"/>
<accession>A0A8T1ACK6</accession>
<sequence>MADTSERLKESGLQVDELELASETGATVVGYRVTNGLEKVASASVTDSYMIEARYPGLRGNDFEYMIRASLVDATKKEIIIRDTKGIYDTETFTVADKHSAEEALKKSNMVRFKSTGVVAWADVAYTALTGAVSGSATITASDWSRIFNRVDGLTFDVFYLPSTDAAVQAAAKQWLLDRRMKARRLAQLVVAGLPLDDTDIDKHNARSRAMNARYIVNCSLAGTHTNGKTG</sequence>
<reference evidence="2" key="1">
    <citation type="submission" date="2018-10" db="EMBL/GenBank/DDBJ databases">
        <title>Effector identification in a new, highly contiguous assembly of the strawberry crown rot pathogen Phytophthora cactorum.</title>
        <authorList>
            <person name="Armitage A.D."/>
            <person name="Nellist C.F."/>
            <person name="Bates H."/>
            <person name="Vickerstaff R.J."/>
            <person name="Harrison R.J."/>
        </authorList>
    </citation>
    <scope>NUCLEOTIDE SEQUENCE</scope>
    <source>
        <strain evidence="2">4032</strain>
    </source>
</reference>
<evidence type="ECO:0000313" key="2">
    <source>
        <dbReference type="EMBL" id="KAG2875832.1"/>
    </source>
</evidence>
<dbReference type="Pfam" id="PF17481">
    <property type="entry name" value="Phage_sheath_domII"/>
    <property type="match status" value="1"/>
</dbReference>
<evidence type="ECO:0000259" key="1">
    <source>
        <dbReference type="Pfam" id="PF17481"/>
    </source>
</evidence>
<proteinExistence type="predicted"/>
<evidence type="ECO:0000313" key="3">
    <source>
        <dbReference type="Proteomes" id="UP000774804"/>
    </source>
</evidence>
<protein>
    <recommendedName>
        <fullName evidence="1">Phage tail sheath protein-like beta-sandwich domain-containing protein</fullName>
    </recommendedName>
</protein>